<dbReference type="PANTHER" id="PTHR36766">
    <property type="entry name" value="PLANT BROAD-SPECTRUM MILDEW RESISTANCE PROTEIN RPW8"/>
    <property type="match status" value="1"/>
</dbReference>
<dbReference type="AlphaFoldDB" id="A0AAN9IIS9"/>
<dbReference type="Pfam" id="PF18052">
    <property type="entry name" value="Rx_N"/>
    <property type="match status" value="1"/>
</dbReference>
<evidence type="ECO:0000256" key="4">
    <source>
        <dbReference type="ARBA" id="ARBA00022840"/>
    </source>
</evidence>
<dbReference type="Proteomes" id="UP001359559">
    <property type="component" value="Unassembled WGS sequence"/>
</dbReference>
<sequence length="340" mass="37529">MAAAVLGEAFLSAFVDVVFKRLANPEVANFIRGKKLDANLLQRLKNTLYAVEAVLNDAELKQINDSAVNKWLDDLKDAVYVADDLLDRLSTKAATQKEARLASCVPRAPAIRELEIVGSSKVVLEELPDSVEDLSIEGRQVESLLSLKYSQSLTAFNCMSLLAELFPPSLESLELRNCGKLEFPELNQNVLVTSLPLQIFFNLSELTIGDWDNLECVSLEGGIPPSLRSLDIQNCEKLLRSPSLATMDMLTTLCIEGPYDGVKSFPEEGLVLLPRSLTYLEIGLLNSVETLDCNGLLHLTSLQTLTIDDCPKLENMVGEMLPASLIILRIDNCPLLEERH</sequence>
<feature type="domain" description="Disease resistance N-terminal" evidence="5">
    <location>
        <begin position="11"/>
        <end position="98"/>
    </location>
</feature>
<keyword evidence="3" id="KW-0611">Plant defense</keyword>
<evidence type="ECO:0000259" key="5">
    <source>
        <dbReference type="Pfam" id="PF18052"/>
    </source>
</evidence>
<dbReference type="PANTHER" id="PTHR36766:SF30">
    <property type="entry name" value="TIR-NBS TYPE DISEASE RESISTANCE PROTEIN-RELATED"/>
    <property type="match status" value="1"/>
</dbReference>
<dbReference type="EMBL" id="JAYKXN010000006">
    <property type="protein sequence ID" value="KAK7278830.1"/>
    <property type="molecule type" value="Genomic_DNA"/>
</dbReference>
<dbReference type="InterPro" id="IPR032675">
    <property type="entry name" value="LRR_dom_sf"/>
</dbReference>
<dbReference type="GO" id="GO:0005524">
    <property type="term" value="F:ATP binding"/>
    <property type="evidence" value="ECO:0007669"/>
    <property type="project" value="UniProtKB-KW"/>
</dbReference>
<dbReference type="InterPro" id="IPR041118">
    <property type="entry name" value="Rx_N"/>
</dbReference>
<protein>
    <recommendedName>
        <fullName evidence="5">Disease resistance N-terminal domain-containing protein</fullName>
    </recommendedName>
</protein>
<accession>A0AAN9IIS9</accession>
<dbReference type="Gene3D" id="1.20.5.4130">
    <property type="match status" value="1"/>
</dbReference>
<dbReference type="GO" id="GO:0006952">
    <property type="term" value="P:defense response"/>
    <property type="evidence" value="ECO:0007669"/>
    <property type="project" value="UniProtKB-KW"/>
</dbReference>
<evidence type="ECO:0000256" key="1">
    <source>
        <dbReference type="ARBA" id="ARBA00022737"/>
    </source>
</evidence>
<reference evidence="6 7" key="1">
    <citation type="submission" date="2024-01" db="EMBL/GenBank/DDBJ databases">
        <title>The genomes of 5 underutilized Papilionoideae crops provide insights into root nodulation and disease resistance.</title>
        <authorList>
            <person name="Yuan L."/>
        </authorList>
    </citation>
    <scope>NUCLEOTIDE SEQUENCE [LARGE SCALE GENOMIC DNA]</scope>
    <source>
        <strain evidence="6">LY-2023</strain>
        <tissue evidence="6">Leaf</tissue>
    </source>
</reference>
<evidence type="ECO:0000313" key="6">
    <source>
        <dbReference type="EMBL" id="KAK7278830.1"/>
    </source>
</evidence>
<dbReference type="Gene3D" id="3.80.10.10">
    <property type="entry name" value="Ribonuclease Inhibitor"/>
    <property type="match status" value="1"/>
</dbReference>
<dbReference type="SUPFAM" id="SSF52058">
    <property type="entry name" value="L domain-like"/>
    <property type="match status" value="1"/>
</dbReference>
<name>A0AAN9IIS9_CLITE</name>
<comment type="caution">
    <text evidence="6">The sequence shown here is derived from an EMBL/GenBank/DDBJ whole genome shotgun (WGS) entry which is preliminary data.</text>
</comment>
<proteinExistence type="predicted"/>
<keyword evidence="1" id="KW-0677">Repeat</keyword>
<evidence type="ECO:0000313" key="7">
    <source>
        <dbReference type="Proteomes" id="UP001359559"/>
    </source>
</evidence>
<keyword evidence="7" id="KW-1185">Reference proteome</keyword>
<keyword evidence="4" id="KW-0067">ATP-binding</keyword>
<organism evidence="6 7">
    <name type="scientific">Clitoria ternatea</name>
    <name type="common">Butterfly pea</name>
    <dbReference type="NCBI Taxonomy" id="43366"/>
    <lineage>
        <taxon>Eukaryota</taxon>
        <taxon>Viridiplantae</taxon>
        <taxon>Streptophyta</taxon>
        <taxon>Embryophyta</taxon>
        <taxon>Tracheophyta</taxon>
        <taxon>Spermatophyta</taxon>
        <taxon>Magnoliopsida</taxon>
        <taxon>eudicotyledons</taxon>
        <taxon>Gunneridae</taxon>
        <taxon>Pentapetalae</taxon>
        <taxon>rosids</taxon>
        <taxon>fabids</taxon>
        <taxon>Fabales</taxon>
        <taxon>Fabaceae</taxon>
        <taxon>Papilionoideae</taxon>
        <taxon>50 kb inversion clade</taxon>
        <taxon>NPAAA clade</taxon>
        <taxon>indigoferoid/millettioid clade</taxon>
        <taxon>Phaseoleae</taxon>
        <taxon>Clitoria</taxon>
    </lineage>
</organism>
<evidence type="ECO:0000256" key="3">
    <source>
        <dbReference type="ARBA" id="ARBA00022821"/>
    </source>
</evidence>
<evidence type="ECO:0000256" key="2">
    <source>
        <dbReference type="ARBA" id="ARBA00022741"/>
    </source>
</evidence>
<gene>
    <name evidence="6" type="ORF">RJT34_23868</name>
</gene>
<keyword evidence="2" id="KW-0547">Nucleotide-binding</keyword>